<protein>
    <submittedName>
        <fullName evidence="1">Uncharacterized protein</fullName>
    </submittedName>
</protein>
<organism evidence="1 2">
    <name type="scientific">Nosema granulosis</name>
    <dbReference type="NCBI Taxonomy" id="83296"/>
    <lineage>
        <taxon>Eukaryota</taxon>
        <taxon>Fungi</taxon>
        <taxon>Fungi incertae sedis</taxon>
        <taxon>Microsporidia</taxon>
        <taxon>Nosematidae</taxon>
        <taxon>Nosema</taxon>
    </lineage>
</organism>
<dbReference type="EMBL" id="SBJO01001605">
    <property type="protein sequence ID" value="KAF9743251.1"/>
    <property type="molecule type" value="Genomic_DNA"/>
</dbReference>
<evidence type="ECO:0000313" key="2">
    <source>
        <dbReference type="Proteomes" id="UP000740883"/>
    </source>
</evidence>
<dbReference type="AlphaFoldDB" id="A0A9P6KWL8"/>
<gene>
    <name evidence="1" type="ORF">NGRA_3597</name>
</gene>
<dbReference type="OrthoDB" id="8064698at2759"/>
<comment type="caution">
    <text evidence="1">The sequence shown here is derived from an EMBL/GenBank/DDBJ whole genome shotgun (WGS) entry which is preliminary data.</text>
</comment>
<dbReference type="Proteomes" id="UP000740883">
    <property type="component" value="Unassembled WGS sequence"/>
</dbReference>
<evidence type="ECO:0000313" key="1">
    <source>
        <dbReference type="EMBL" id="KAF9743251.1"/>
    </source>
</evidence>
<accession>A0A9P6KWL8</accession>
<proteinExistence type="predicted"/>
<sequence length="99" mass="12090">MDTVKKSNKMLVMITRTISYKNKDSMVKFYNAFVRQHFEYSVKFRSPYFRKDFIKLEKVQCRATKLIPSLRNKTYENRLREFNLHSLEKRRVRCNMIGV</sequence>
<keyword evidence="2" id="KW-1185">Reference proteome</keyword>
<name>A0A9P6KWL8_9MICR</name>
<reference evidence="1 2" key="1">
    <citation type="journal article" date="2020" name="Genome Biol. Evol.">
        <title>Comparative genomics of strictly vertically transmitted, feminizing microsporidia endosymbionts of amphipod crustaceans.</title>
        <authorList>
            <person name="Cormier A."/>
            <person name="Chebbi M.A."/>
            <person name="Giraud I."/>
            <person name="Wattier R."/>
            <person name="Teixeira M."/>
            <person name="Gilbert C."/>
            <person name="Rigaud T."/>
            <person name="Cordaux R."/>
        </authorList>
    </citation>
    <scope>NUCLEOTIDE SEQUENCE [LARGE SCALE GENOMIC DNA]</scope>
    <source>
        <strain evidence="1 2">Ou3-Ou53</strain>
    </source>
</reference>